<dbReference type="KEGG" id="mbur:EQU24_09915"/>
<feature type="transmembrane region" description="Helical" evidence="1">
    <location>
        <begin position="56"/>
        <end position="75"/>
    </location>
</feature>
<keyword evidence="1" id="KW-1133">Transmembrane helix</keyword>
<dbReference type="RefSeq" id="WP_017839654.1">
    <property type="nucleotide sequence ID" value="NZ_CP035467.1"/>
</dbReference>
<dbReference type="AlphaFoldDB" id="A0A4P9US36"/>
<feature type="transmembrane region" description="Helical" evidence="1">
    <location>
        <begin position="129"/>
        <end position="150"/>
    </location>
</feature>
<gene>
    <name evidence="2" type="ORF">EQU24_09915</name>
</gene>
<feature type="transmembrane region" description="Helical" evidence="1">
    <location>
        <begin position="33"/>
        <end position="50"/>
    </location>
</feature>
<dbReference type="EMBL" id="CP035467">
    <property type="protein sequence ID" value="QCW82516.1"/>
    <property type="molecule type" value="Genomic_DNA"/>
</dbReference>
<dbReference type="OrthoDB" id="5573190at2"/>
<keyword evidence="3" id="KW-1185">Reference proteome</keyword>
<keyword evidence="1" id="KW-0812">Transmembrane</keyword>
<dbReference type="Proteomes" id="UP000305881">
    <property type="component" value="Chromosome"/>
</dbReference>
<sequence>MNRETDNSANRPDENVTKMVESIDRDVERGEDIVMAGLCIVMMSTFFAPVAPPAVLLPFVAVTFAVSAGLARLNYRKIERKLANFLVMIEEPEQSKLKPLEAVFKASPYESLSQSFNPFKNIKRTAKSILGGLLINPLWMPIFYMIGLQIDEEKKLIALNQAVMSIEQEPVDKAFEFYA</sequence>
<reference evidence="3" key="1">
    <citation type="journal article" date="2019" name="J. Bacteriol.">
        <title>A Mutagenic Screen Identifies a TonB-Dependent Receptor Required for the Lanthanide Metal Switch in the Type I Methanotroph 'Methylotuvimicrobium buryatense' 5GB1C.</title>
        <authorList>
            <person name="Groom J.D."/>
            <person name="Ford S.M."/>
            <person name="Pesesky M.W."/>
            <person name="Lidstrom M.E."/>
        </authorList>
    </citation>
    <scope>NUCLEOTIDE SEQUENCE [LARGE SCALE GENOMIC DNA]</scope>
    <source>
        <strain evidence="3">5GB1C</strain>
    </source>
</reference>
<proteinExistence type="predicted"/>
<organism evidence="2 3">
    <name type="scientific">Methylotuvimicrobium buryatense</name>
    <name type="common">Methylomicrobium buryatense</name>
    <dbReference type="NCBI Taxonomy" id="95641"/>
    <lineage>
        <taxon>Bacteria</taxon>
        <taxon>Pseudomonadati</taxon>
        <taxon>Pseudomonadota</taxon>
        <taxon>Gammaproteobacteria</taxon>
        <taxon>Methylococcales</taxon>
        <taxon>Methylococcaceae</taxon>
        <taxon>Methylotuvimicrobium</taxon>
    </lineage>
</organism>
<name>A0A4P9US36_METBY</name>
<evidence type="ECO:0000313" key="2">
    <source>
        <dbReference type="EMBL" id="QCW82516.1"/>
    </source>
</evidence>
<evidence type="ECO:0000313" key="3">
    <source>
        <dbReference type="Proteomes" id="UP000305881"/>
    </source>
</evidence>
<accession>A0A4P9US36</accession>
<evidence type="ECO:0000256" key="1">
    <source>
        <dbReference type="SAM" id="Phobius"/>
    </source>
</evidence>
<keyword evidence="1" id="KW-0472">Membrane</keyword>
<protein>
    <submittedName>
        <fullName evidence="2">Uncharacterized protein</fullName>
    </submittedName>
</protein>